<comment type="caution">
    <text evidence="1">The sequence shown here is derived from an EMBL/GenBank/DDBJ whole genome shotgun (WGS) entry which is preliminary data.</text>
</comment>
<accession>A0ABU0TCI2</accession>
<gene>
    <name evidence="1" type="ORF">QF035_011207</name>
</gene>
<dbReference type="Proteomes" id="UP001230328">
    <property type="component" value="Unassembled WGS sequence"/>
</dbReference>
<reference evidence="1 2" key="1">
    <citation type="submission" date="2023-07" db="EMBL/GenBank/DDBJ databases">
        <title>Comparative genomics of wheat-associated soil bacteria to identify genetic determinants of phenazine resistance.</title>
        <authorList>
            <person name="Mouncey N."/>
        </authorList>
    </citation>
    <scope>NUCLEOTIDE SEQUENCE [LARGE SCALE GENOMIC DNA]</scope>
    <source>
        <strain evidence="1 2">V2I4</strain>
    </source>
</reference>
<organism evidence="1 2">
    <name type="scientific">Streptomyces umbrinus</name>
    <dbReference type="NCBI Taxonomy" id="67370"/>
    <lineage>
        <taxon>Bacteria</taxon>
        <taxon>Bacillati</taxon>
        <taxon>Actinomycetota</taxon>
        <taxon>Actinomycetes</taxon>
        <taxon>Kitasatosporales</taxon>
        <taxon>Streptomycetaceae</taxon>
        <taxon>Streptomyces</taxon>
        <taxon>Streptomyces phaeochromogenes group</taxon>
    </lineage>
</organism>
<proteinExistence type="predicted"/>
<protein>
    <submittedName>
        <fullName evidence="1">Uncharacterized protein</fullName>
    </submittedName>
</protein>
<keyword evidence="2" id="KW-1185">Reference proteome</keyword>
<evidence type="ECO:0000313" key="1">
    <source>
        <dbReference type="EMBL" id="MDQ1033538.1"/>
    </source>
</evidence>
<sequence length="145" mass="15040">MVQAVGTDAWAAVRERLAQLVSRGDGTRQAAALTRLDQTGRELASGQAQHELIRWESSWQTRIEVFLDSLPEVEQAGAAAELRLLVDAVSRTRAVHCGVRAGSGGLAVGGDVSIDAASGAVAGGVVRVEGGVHLADPFSAGREQA</sequence>
<dbReference type="RefSeq" id="WP_307532270.1">
    <property type="nucleotide sequence ID" value="NZ_JAUSZI010000003.1"/>
</dbReference>
<dbReference type="EMBL" id="JAUSZI010000003">
    <property type="protein sequence ID" value="MDQ1033538.1"/>
    <property type="molecule type" value="Genomic_DNA"/>
</dbReference>
<name>A0ABU0TCI2_9ACTN</name>
<evidence type="ECO:0000313" key="2">
    <source>
        <dbReference type="Proteomes" id="UP001230328"/>
    </source>
</evidence>